<reference evidence="1" key="2">
    <citation type="submission" date="2015-03" db="UniProtKB">
        <authorList>
            <consortium name="EnsemblPlants"/>
        </authorList>
    </citation>
    <scope>IDENTIFICATION</scope>
</reference>
<dbReference type="eggNOG" id="ENOG502R68J">
    <property type="taxonomic scope" value="Eukaryota"/>
</dbReference>
<dbReference type="PANTHER" id="PTHR34397:SF12">
    <property type="entry name" value="OS07G0424000 PROTEIN"/>
    <property type="match status" value="1"/>
</dbReference>
<dbReference type="HOGENOM" id="CLU_101959_0_0_1"/>
<keyword evidence="2" id="KW-1185">Reference proteome</keyword>
<proteinExistence type="predicted"/>
<dbReference type="Gramene" id="OBART05G15090.1">
    <property type="protein sequence ID" value="OBART05G15090.1"/>
    <property type="gene ID" value="OBART05G15090"/>
</dbReference>
<evidence type="ECO:0000313" key="1">
    <source>
        <dbReference type="EnsemblPlants" id="OBART05G15090.1"/>
    </source>
</evidence>
<dbReference type="AlphaFoldDB" id="A0A0D3G769"/>
<reference evidence="1" key="1">
    <citation type="journal article" date="2009" name="Rice">
        <title>De Novo Next Generation Sequencing of Plant Genomes.</title>
        <authorList>
            <person name="Rounsley S."/>
            <person name="Marri P.R."/>
            <person name="Yu Y."/>
            <person name="He R."/>
            <person name="Sisneros N."/>
            <person name="Goicoechea J.L."/>
            <person name="Lee S.J."/>
            <person name="Angelova A."/>
            <person name="Kudrna D."/>
            <person name="Luo M."/>
            <person name="Affourtit J."/>
            <person name="Desany B."/>
            <person name="Knight J."/>
            <person name="Niazi F."/>
            <person name="Egholm M."/>
            <person name="Wing R.A."/>
        </authorList>
    </citation>
    <scope>NUCLEOTIDE SEQUENCE [LARGE SCALE GENOMIC DNA]</scope>
    <source>
        <strain evidence="1">cv. IRGC 105608</strain>
    </source>
</reference>
<sequence length="266" mass="28388">MGQANSAQGERLGISYSYCAGQTPANSAQVETLAGISYPAGQTPANAAQVEALGVSYPAGQTPEENLAKALARWREKLRAPGRAGLTPADYSYIKIGDVCDESAAVLSRLRELGASEPACVYYGDVTNAQADLSLGRLSLSGGAAARHIAESFTDDELDGVLDDGYDGDDGLEVPVFDEEGRRYDFRCGYNDDGFTGQYQLVGAGGDYQRLMANNNVVRDVAELGKGVSFLVFTFRSAALLTKHKWEEDHEASGALCMVILFFVSL</sequence>
<organism evidence="1">
    <name type="scientific">Oryza barthii</name>
    <dbReference type="NCBI Taxonomy" id="65489"/>
    <lineage>
        <taxon>Eukaryota</taxon>
        <taxon>Viridiplantae</taxon>
        <taxon>Streptophyta</taxon>
        <taxon>Embryophyta</taxon>
        <taxon>Tracheophyta</taxon>
        <taxon>Spermatophyta</taxon>
        <taxon>Magnoliopsida</taxon>
        <taxon>Liliopsida</taxon>
        <taxon>Poales</taxon>
        <taxon>Poaceae</taxon>
        <taxon>BOP clade</taxon>
        <taxon>Oryzoideae</taxon>
        <taxon>Oryzeae</taxon>
        <taxon>Oryzinae</taxon>
        <taxon>Oryza</taxon>
    </lineage>
</organism>
<dbReference type="PANTHER" id="PTHR34397">
    <property type="entry name" value="OS05G0237600 PROTEIN"/>
    <property type="match status" value="1"/>
</dbReference>
<protein>
    <submittedName>
        <fullName evidence="1">Uncharacterized protein</fullName>
    </submittedName>
</protein>
<accession>A0A0D3G769</accession>
<evidence type="ECO:0000313" key="2">
    <source>
        <dbReference type="Proteomes" id="UP000026960"/>
    </source>
</evidence>
<dbReference type="Proteomes" id="UP000026960">
    <property type="component" value="Chromosome 5"/>
</dbReference>
<dbReference type="EnsemblPlants" id="OBART05G15090.1">
    <property type="protein sequence ID" value="OBART05G15090.1"/>
    <property type="gene ID" value="OBART05G15090"/>
</dbReference>
<name>A0A0D3G769_9ORYZ</name>
<dbReference type="PaxDb" id="65489-OBART05G15090.1"/>